<accession>A0AAV7TE23</accession>
<dbReference type="AlphaFoldDB" id="A0AAV7TE23"/>
<name>A0AAV7TE23_PLEWA</name>
<protein>
    <submittedName>
        <fullName evidence="2">Uncharacterized protein</fullName>
    </submittedName>
</protein>
<reference evidence="2" key="1">
    <citation type="journal article" date="2022" name="bioRxiv">
        <title>Sequencing and chromosome-scale assembly of the giantPleurodeles waltlgenome.</title>
        <authorList>
            <person name="Brown T."/>
            <person name="Elewa A."/>
            <person name="Iarovenko S."/>
            <person name="Subramanian E."/>
            <person name="Araus A.J."/>
            <person name="Petzold A."/>
            <person name="Susuki M."/>
            <person name="Suzuki K.-i.T."/>
            <person name="Hayashi T."/>
            <person name="Toyoda A."/>
            <person name="Oliveira C."/>
            <person name="Osipova E."/>
            <person name="Leigh N.D."/>
            <person name="Simon A."/>
            <person name="Yun M.H."/>
        </authorList>
    </citation>
    <scope>NUCLEOTIDE SEQUENCE</scope>
    <source>
        <strain evidence="2">20211129_DDA</strain>
        <tissue evidence="2">Liver</tissue>
    </source>
</reference>
<organism evidence="2 3">
    <name type="scientific">Pleurodeles waltl</name>
    <name type="common">Iberian ribbed newt</name>
    <dbReference type="NCBI Taxonomy" id="8319"/>
    <lineage>
        <taxon>Eukaryota</taxon>
        <taxon>Metazoa</taxon>
        <taxon>Chordata</taxon>
        <taxon>Craniata</taxon>
        <taxon>Vertebrata</taxon>
        <taxon>Euteleostomi</taxon>
        <taxon>Amphibia</taxon>
        <taxon>Batrachia</taxon>
        <taxon>Caudata</taxon>
        <taxon>Salamandroidea</taxon>
        <taxon>Salamandridae</taxon>
        <taxon>Pleurodelinae</taxon>
        <taxon>Pleurodeles</taxon>
    </lineage>
</organism>
<dbReference type="EMBL" id="JANPWB010000006">
    <property type="protein sequence ID" value="KAJ1174777.1"/>
    <property type="molecule type" value="Genomic_DNA"/>
</dbReference>
<gene>
    <name evidence="2" type="ORF">NDU88_000068</name>
</gene>
<feature type="region of interest" description="Disordered" evidence="1">
    <location>
        <begin position="1"/>
        <end position="24"/>
    </location>
</feature>
<proteinExistence type="predicted"/>
<evidence type="ECO:0000256" key="1">
    <source>
        <dbReference type="SAM" id="MobiDB-lite"/>
    </source>
</evidence>
<evidence type="ECO:0000313" key="3">
    <source>
        <dbReference type="Proteomes" id="UP001066276"/>
    </source>
</evidence>
<sequence length="95" mass="10119">MGAGERGAPRTEPHGGPRARQPFGRGCCCGRSIGGAVVTSRSGAAAGARHVVVRRRQCGVDVHELLGPPGGRRLQTRRRTSWGVTRVPRLRREAA</sequence>
<dbReference type="Proteomes" id="UP001066276">
    <property type="component" value="Chromosome 3_2"/>
</dbReference>
<evidence type="ECO:0000313" key="2">
    <source>
        <dbReference type="EMBL" id="KAJ1174777.1"/>
    </source>
</evidence>
<keyword evidence="3" id="KW-1185">Reference proteome</keyword>
<comment type="caution">
    <text evidence="2">The sequence shown here is derived from an EMBL/GenBank/DDBJ whole genome shotgun (WGS) entry which is preliminary data.</text>
</comment>